<accession>A0ABM9HLP7</accession>
<dbReference type="Proteomes" id="UP001154272">
    <property type="component" value="Unassembled WGS sequence"/>
</dbReference>
<reference evidence="1" key="1">
    <citation type="submission" date="2022-10" db="EMBL/GenBank/DDBJ databases">
        <authorList>
            <person name="Botero Cardona J."/>
        </authorList>
    </citation>
    <scope>NUCLEOTIDE SEQUENCE</scope>
    <source>
        <strain evidence="1">R-83534</strain>
    </source>
</reference>
<name>A0ABM9HLP7_9PROT</name>
<sequence>MIILLTIYQSKAQNILTNSNNLLSLSISCPNNPQCIYSGQDLFPVTTKIINNSNQNLEIPLEAIKYFLTTSYLKNTQTGTIVGNFVPPGIFIPELLQQLTLLPAHTEIIMTGNYTKKYLKHIFNKESTNQITLYKSMIVYIHYQGSKEPIGTYKNGKFEPKRFILKAERIITKK</sequence>
<keyword evidence="2" id="KW-1185">Reference proteome</keyword>
<evidence type="ECO:0000313" key="1">
    <source>
        <dbReference type="EMBL" id="CAI3934796.1"/>
    </source>
</evidence>
<comment type="caution">
    <text evidence="1">The sequence shown here is derived from an EMBL/GenBank/DDBJ whole genome shotgun (WGS) entry which is preliminary data.</text>
</comment>
<evidence type="ECO:0000313" key="2">
    <source>
        <dbReference type="Proteomes" id="UP001154272"/>
    </source>
</evidence>
<gene>
    <name evidence="1" type="ORF">R83534S58_LOCUS760</name>
</gene>
<dbReference type="EMBL" id="CAMXCH010000001">
    <property type="protein sequence ID" value="CAI3934796.1"/>
    <property type="molecule type" value="Genomic_DNA"/>
</dbReference>
<protein>
    <submittedName>
        <fullName evidence="1">Uncharacterized protein</fullName>
    </submittedName>
</protein>
<organism evidence="1 2">
    <name type="scientific">Commensalibacter papalotli</name>
    <name type="common">ex Botero et al. 2024</name>
    <dbReference type="NCBI Taxonomy" id="2972766"/>
    <lineage>
        <taxon>Bacteria</taxon>
        <taxon>Pseudomonadati</taxon>
        <taxon>Pseudomonadota</taxon>
        <taxon>Alphaproteobacteria</taxon>
        <taxon>Acetobacterales</taxon>
        <taxon>Acetobacteraceae</taxon>
    </lineage>
</organism>
<proteinExistence type="predicted"/>